<gene>
    <name evidence="1" type="ORF">LTRI10_LOCUS39364</name>
</gene>
<accession>A0AAV2FNI0</accession>
<organism evidence="1 2">
    <name type="scientific">Linum trigynum</name>
    <dbReference type="NCBI Taxonomy" id="586398"/>
    <lineage>
        <taxon>Eukaryota</taxon>
        <taxon>Viridiplantae</taxon>
        <taxon>Streptophyta</taxon>
        <taxon>Embryophyta</taxon>
        <taxon>Tracheophyta</taxon>
        <taxon>Spermatophyta</taxon>
        <taxon>Magnoliopsida</taxon>
        <taxon>eudicotyledons</taxon>
        <taxon>Gunneridae</taxon>
        <taxon>Pentapetalae</taxon>
        <taxon>rosids</taxon>
        <taxon>fabids</taxon>
        <taxon>Malpighiales</taxon>
        <taxon>Linaceae</taxon>
        <taxon>Linum</taxon>
    </lineage>
</organism>
<dbReference type="AlphaFoldDB" id="A0AAV2FNI0"/>
<evidence type="ECO:0000313" key="2">
    <source>
        <dbReference type="Proteomes" id="UP001497516"/>
    </source>
</evidence>
<proteinExistence type="predicted"/>
<protein>
    <submittedName>
        <fullName evidence="1">Uncharacterized protein</fullName>
    </submittedName>
</protein>
<evidence type="ECO:0000313" key="1">
    <source>
        <dbReference type="EMBL" id="CAL1399173.1"/>
    </source>
</evidence>
<dbReference type="Proteomes" id="UP001497516">
    <property type="component" value="Chromosome 7"/>
</dbReference>
<keyword evidence="2" id="KW-1185">Reference proteome</keyword>
<name>A0AAV2FNI0_9ROSI</name>
<reference evidence="1 2" key="1">
    <citation type="submission" date="2024-04" db="EMBL/GenBank/DDBJ databases">
        <authorList>
            <person name="Fracassetti M."/>
        </authorList>
    </citation>
    <scope>NUCLEOTIDE SEQUENCE [LARGE SCALE GENOMIC DNA]</scope>
</reference>
<dbReference type="EMBL" id="OZ034820">
    <property type="protein sequence ID" value="CAL1399173.1"/>
    <property type="molecule type" value="Genomic_DNA"/>
</dbReference>
<sequence length="77" mass="9008">MGIQNIVFFNGLLEKYKAIVERRYPTGFRYNDLKQVKELCSQIEGEGASISRESAIQRHIFEISRELKELTREGEED</sequence>